<keyword evidence="6" id="KW-0804">Transcription</keyword>
<evidence type="ECO:0000256" key="3">
    <source>
        <dbReference type="ARBA" id="ARBA00022553"/>
    </source>
</evidence>
<dbReference type="PROSITE" id="PS01124">
    <property type="entry name" value="HTH_ARAC_FAMILY_2"/>
    <property type="match status" value="1"/>
</dbReference>
<dbReference type="InterPro" id="IPR036890">
    <property type="entry name" value="HATPase_C_sf"/>
</dbReference>
<dbReference type="PANTHER" id="PTHR43547:SF2">
    <property type="entry name" value="HYBRID SIGNAL TRANSDUCTION HISTIDINE KINASE C"/>
    <property type="match status" value="1"/>
</dbReference>
<evidence type="ECO:0000256" key="6">
    <source>
        <dbReference type="ARBA" id="ARBA00023163"/>
    </source>
</evidence>
<dbReference type="Gene3D" id="3.40.50.2300">
    <property type="match status" value="1"/>
</dbReference>
<evidence type="ECO:0000256" key="4">
    <source>
        <dbReference type="ARBA" id="ARBA00023015"/>
    </source>
</evidence>
<dbReference type="InterPro" id="IPR009057">
    <property type="entry name" value="Homeodomain-like_sf"/>
</dbReference>
<feature type="domain" description="HTH araC/xylS-type" evidence="9">
    <location>
        <begin position="1303"/>
        <end position="1402"/>
    </location>
</feature>
<evidence type="ECO:0000256" key="7">
    <source>
        <dbReference type="PROSITE-ProRule" id="PRU00169"/>
    </source>
</evidence>
<dbReference type="PROSITE" id="PS50109">
    <property type="entry name" value="HIS_KIN"/>
    <property type="match status" value="1"/>
</dbReference>
<dbReference type="EC" id="2.7.13.3" evidence="2"/>
<feature type="domain" description="Histidine kinase" evidence="10">
    <location>
        <begin position="877"/>
        <end position="1111"/>
    </location>
</feature>
<dbReference type="SMART" id="SM00388">
    <property type="entry name" value="HisKA"/>
    <property type="match status" value="1"/>
</dbReference>
<dbReference type="InterPro" id="IPR003661">
    <property type="entry name" value="HisK_dim/P_dom"/>
</dbReference>
<feature type="transmembrane region" description="Helical" evidence="8">
    <location>
        <begin position="39"/>
        <end position="64"/>
    </location>
</feature>
<protein>
    <recommendedName>
        <fullName evidence="2">histidine kinase</fullName>
        <ecNumber evidence="2">2.7.13.3</ecNumber>
    </recommendedName>
</protein>
<evidence type="ECO:0000256" key="8">
    <source>
        <dbReference type="SAM" id="Phobius"/>
    </source>
</evidence>
<dbReference type="PRINTS" id="PR00344">
    <property type="entry name" value="BCTRLSENSOR"/>
</dbReference>
<keyword evidence="4" id="KW-0805">Transcription regulation</keyword>
<evidence type="ECO:0000256" key="1">
    <source>
        <dbReference type="ARBA" id="ARBA00000085"/>
    </source>
</evidence>
<feature type="modified residue" description="4-aspartylphosphate" evidence="7">
    <location>
        <position position="1204"/>
    </location>
</feature>
<evidence type="ECO:0000313" key="13">
    <source>
        <dbReference type="Proteomes" id="UP000279089"/>
    </source>
</evidence>
<keyword evidence="3 7" id="KW-0597">Phosphoprotein</keyword>
<keyword evidence="8" id="KW-0472">Membrane</keyword>
<dbReference type="Pfam" id="PF00072">
    <property type="entry name" value="Response_reg"/>
    <property type="match status" value="1"/>
</dbReference>
<dbReference type="SUPFAM" id="SSF47384">
    <property type="entry name" value="Homodimeric domain of signal transducing histidine kinase"/>
    <property type="match status" value="1"/>
</dbReference>
<name>A0A3N4MLN5_9BACT</name>
<evidence type="ECO:0000313" key="12">
    <source>
        <dbReference type="EMBL" id="RPD42976.1"/>
    </source>
</evidence>
<comment type="catalytic activity">
    <reaction evidence="1">
        <text>ATP + protein L-histidine = ADP + protein N-phospho-L-histidine.</text>
        <dbReference type="EC" id="2.7.13.3"/>
    </reaction>
</comment>
<evidence type="ECO:0000256" key="5">
    <source>
        <dbReference type="ARBA" id="ARBA00023125"/>
    </source>
</evidence>
<dbReference type="Gene3D" id="2.130.10.10">
    <property type="entry name" value="YVTN repeat-like/Quinoprotein amine dehydrogenase"/>
    <property type="match status" value="3"/>
</dbReference>
<dbReference type="Gene3D" id="2.60.40.10">
    <property type="entry name" value="Immunoglobulins"/>
    <property type="match status" value="1"/>
</dbReference>
<dbReference type="GO" id="GO:0043565">
    <property type="term" value="F:sequence-specific DNA binding"/>
    <property type="evidence" value="ECO:0007669"/>
    <property type="project" value="InterPro"/>
</dbReference>
<reference evidence="13" key="1">
    <citation type="submission" date="2018-11" db="EMBL/GenBank/DDBJ databases">
        <title>Chitinophaga lutea sp.nov., isolate from arsenic contaminated soil.</title>
        <authorList>
            <person name="Zong Y."/>
        </authorList>
    </citation>
    <scope>NUCLEOTIDE SEQUENCE [LARGE SCALE GENOMIC DNA]</scope>
    <source>
        <strain evidence="13">YLT18</strain>
    </source>
</reference>
<sequence length="1408" mass="159104">MPYHTFFCHYRTAGAMLAATGLWRTGLIRRFVKKLIIPFYKLFLLLQTLSFKAGLLIMLLLLVAGGRMLAQSYPYHFNALTVDEGLSHTDATDIVQDKQGYIWVSTLFGINRFDGYHIRRYYNGNMPLGNAYRNRVLCMGVDSTGFLWLGTEAGFQRFDTHTEGYIDYTLERASQMLDPVKLVVHSPEVFYALAGSGRLRCYVAKGRRLAEKKLPLPPGISINDIDMSQDGRLFMATTEGLWVLQANGTVVRVNVDGCPEKQFNRVFVDQSEHVLLGSAKNLYLTLPLNEHWAVAKTMILSAEVTAVVQETDGDYWVNANQRLVKLSKDLDFIQEINNGSPVKYINLSGLRTLFIDRSQCLWTGSFGNGVHYADLYEKKFYTLQHLPQEPHSLSGSYVRAILDENGRDLWVGTNDNGLNHYDLEKQQVVQVYNNYNSAVRLPGNTITALATDNERNLWIGGIQGIVVMRPDRQQLWRPPGSENFPNHVVDVLVKDCFGNIWFGDHTHNFGVIYKDAAGTYQVKRYGESYFIHADSVNPQLMAASTHGLKRLIVDKEGNILKSLSYQATGKPNSLSSNYIYPIAKQNDSTYWIGTIGGGLNRMILRPDDSFTITAFTEGIFKDVEGLEIDDQGYIWLAGNGLQRFDPRTGAVVRYDKNDGLQGNSFKVNSSCRGAEGVLFFGGINGLSYFRPADITSNPVVAAPQITRLSVNNEPEDSTRYITADAAVRLNHLQNNFVISFSAMHYANPLKCRFRYMLKGHDDTWQYTDGKSAGAAYSNLEFKDYTFLVEASNNDGVWSGRQASIMITVIPPWWKSTAAKLFYILFFIGALLGIYVYQARWYRLKNELALRAAAERQREAIHQQREQLYQQQLQLFTNISHDFRTPLTLIRGPLERLVSEDEQPTRAHAYQLMLRNVKRLISLVSELMNFKKVADGAIRLQVQPMSVSEFCQSLYEEFAALAEGKNIRFDVIDKTGSGTSVNYFDAQVLEKILLNLLNNAFKYTDNGGQVTLQYFLEKELFKPSFNAGLQLPHELKASQYIYFLVTDTGIGITEASLPDIFDRYFRVSNHHLGSGVGLALVKSLTHLHKGEIAVFSERNKGTEFLVALPWGKENYSAGEIIVPGIQKGSQLEQLDNEIAAPLNLTPMPNVTIRKSKHILLVEDNLELRTFLRESLEPYYHVHEAGDGSSAIIIAAELNPDLIVSDVMMPGVNGIELCKYIKQTFETSHIPFVILSAKDGLDTKLEGLESGADYYFAKPLSTSLLLLTINNIFDRTGKLKRRYTKDHLIEATELVHSQKDKDFMNTLLQIIEDNIQNPDLEVDFLCVRMNISRTKLYQKIKGISGQSVGEFVKTIRLKRAIYIMTHEDVTLGEVADRIGLQSSSYFSRMFKKEYGSSPSEFVRRLRNASK</sequence>
<dbReference type="InterPro" id="IPR018060">
    <property type="entry name" value="HTH_AraC"/>
</dbReference>
<dbReference type="SMART" id="SM00342">
    <property type="entry name" value="HTH_ARAC"/>
    <property type="match status" value="1"/>
</dbReference>
<accession>A0A3N4MLN5</accession>
<dbReference type="InterPro" id="IPR018062">
    <property type="entry name" value="HTH_AraC-typ_CS"/>
</dbReference>
<dbReference type="Gene3D" id="1.10.10.60">
    <property type="entry name" value="Homeodomain-like"/>
    <property type="match status" value="1"/>
</dbReference>
<dbReference type="SMART" id="SM00387">
    <property type="entry name" value="HATPase_c"/>
    <property type="match status" value="1"/>
</dbReference>
<dbReference type="InterPro" id="IPR015943">
    <property type="entry name" value="WD40/YVTN_repeat-like_dom_sf"/>
</dbReference>
<dbReference type="Pfam" id="PF12833">
    <property type="entry name" value="HTH_18"/>
    <property type="match status" value="1"/>
</dbReference>
<dbReference type="Pfam" id="PF00512">
    <property type="entry name" value="HisKA"/>
    <property type="match status" value="1"/>
</dbReference>
<dbReference type="InterPro" id="IPR003594">
    <property type="entry name" value="HATPase_dom"/>
</dbReference>
<evidence type="ECO:0000259" key="10">
    <source>
        <dbReference type="PROSITE" id="PS50109"/>
    </source>
</evidence>
<dbReference type="SUPFAM" id="SSF101898">
    <property type="entry name" value="NHL repeat"/>
    <property type="match status" value="1"/>
</dbReference>
<dbReference type="CDD" id="cd17574">
    <property type="entry name" value="REC_OmpR"/>
    <property type="match status" value="1"/>
</dbReference>
<dbReference type="GO" id="GO:0003700">
    <property type="term" value="F:DNA-binding transcription factor activity"/>
    <property type="evidence" value="ECO:0007669"/>
    <property type="project" value="InterPro"/>
</dbReference>
<dbReference type="PANTHER" id="PTHR43547">
    <property type="entry name" value="TWO-COMPONENT HISTIDINE KINASE"/>
    <property type="match status" value="1"/>
</dbReference>
<dbReference type="InterPro" id="IPR013783">
    <property type="entry name" value="Ig-like_fold"/>
</dbReference>
<dbReference type="Pfam" id="PF02518">
    <property type="entry name" value="HATPase_c"/>
    <property type="match status" value="1"/>
</dbReference>
<keyword evidence="12" id="KW-0418">Kinase</keyword>
<dbReference type="PROSITE" id="PS50110">
    <property type="entry name" value="RESPONSE_REGULATORY"/>
    <property type="match status" value="1"/>
</dbReference>
<gene>
    <name evidence="12" type="ORF">EG028_01410</name>
</gene>
<dbReference type="InterPro" id="IPR004358">
    <property type="entry name" value="Sig_transdc_His_kin-like_C"/>
</dbReference>
<comment type="caution">
    <text evidence="12">The sequence shown here is derived from an EMBL/GenBank/DDBJ whole genome shotgun (WGS) entry which is preliminary data.</text>
</comment>
<dbReference type="Pfam" id="PF07494">
    <property type="entry name" value="Reg_prop"/>
    <property type="match status" value="2"/>
</dbReference>
<dbReference type="GO" id="GO:0000155">
    <property type="term" value="F:phosphorelay sensor kinase activity"/>
    <property type="evidence" value="ECO:0007669"/>
    <property type="project" value="InterPro"/>
</dbReference>
<dbReference type="CDD" id="cd00082">
    <property type="entry name" value="HisKA"/>
    <property type="match status" value="1"/>
</dbReference>
<dbReference type="InterPro" id="IPR001789">
    <property type="entry name" value="Sig_transdc_resp-reg_receiver"/>
</dbReference>
<dbReference type="Gene3D" id="3.30.565.10">
    <property type="entry name" value="Histidine kinase-like ATPase, C-terminal domain"/>
    <property type="match status" value="1"/>
</dbReference>
<organism evidence="12 13">
    <name type="scientific">Chitinophaga barathri</name>
    <dbReference type="NCBI Taxonomy" id="1647451"/>
    <lineage>
        <taxon>Bacteria</taxon>
        <taxon>Pseudomonadati</taxon>
        <taxon>Bacteroidota</taxon>
        <taxon>Chitinophagia</taxon>
        <taxon>Chitinophagales</taxon>
        <taxon>Chitinophagaceae</taxon>
        <taxon>Chitinophaga</taxon>
    </lineage>
</organism>
<keyword evidence="5" id="KW-0238">DNA-binding</keyword>
<dbReference type="EMBL" id="RMBX01000001">
    <property type="protein sequence ID" value="RPD42976.1"/>
    <property type="molecule type" value="Genomic_DNA"/>
</dbReference>
<dbReference type="InterPro" id="IPR005467">
    <property type="entry name" value="His_kinase_dom"/>
</dbReference>
<keyword evidence="12" id="KW-0808">Transferase</keyword>
<dbReference type="PROSITE" id="PS00041">
    <property type="entry name" value="HTH_ARAC_FAMILY_1"/>
    <property type="match status" value="1"/>
</dbReference>
<dbReference type="SUPFAM" id="SSF55874">
    <property type="entry name" value="ATPase domain of HSP90 chaperone/DNA topoisomerase II/histidine kinase"/>
    <property type="match status" value="1"/>
</dbReference>
<keyword evidence="8" id="KW-0812">Transmembrane</keyword>
<dbReference type="OrthoDB" id="9809670at2"/>
<keyword evidence="13" id="KW-1185">Reference proteome</keyword>
<dbReference type="Proteomes" id="UP000279089">
    <property type="component" value="Unassembled WGS sequence"/>
</dbReference>
<dbReference type="InterPro" id="IPR011123">
    <property type="entry name" value="Y_Y_Y"/>
</dbReference>
<evidence type="ECO:0000256" key="2">
    <source>
        <dbReference type="ARBA" id="ARBA00012438"/>
    </source>
</evidence>
<dbReference type="InterPro" id="IPR011110">
    <property type="entry name" value="Reg_prop"/>
</dbReference>
<dbReference type="SMART" id="SM00448">
    <property type="entry name" value="REC"/>
    <property type="match status" value="1"/>
</dbReference>
<dbReference type="SUPFAM" id="SSF46689">
    <property type="entry name" value="Homeodomain-like"/>
    <property type="match status" value="1"/>
</dbReference>
<feature type="domain" description="Response regulatory" evidence="11">
    <location>
        <begin position="1156"/>
        <end position="1271"/>
    </location>
</feature>
<dbReference type="InterPro" id="IPR036097">
    <property type="entry name" value="HisK_dim/P_sf"/>
</dbReference>
<evidence type="ECO:0000259" key="9">
    <source>
        <dbReference type="PROSITE" id="PS01124"/>
    </source>
</evidence>
<dbReference type="InterPro" id="IPR011006">
    <property type="entry name" value="CheY-like_superfamily"/>
</dbReference>
<dbReference type="SUPFAM" id="SSF63829">
    <property type="entry name" value="Calcium-dependent phosphotriesterase"/>
    <property type="match status" value="1"/>
</dbReference>
<dbReference type="SUPFAM" id="SSF52172">
    <property type="entry name" value="CheY-like"/>
    <property type="match status" value="1"/>
</dbReference>
<dbReference type="Pfam" id="PF07495">
    <property type="entry name" value="Y_Y_Y"/>
    <property type="match status" value="1"/>
</dbReference>
<evidence type="ECO:0000259" key="11">
    <source>
        <dbReference type="PROSITE" id="PS50110"/>
    </source>
</evidence>
<proteinExistence type="predicted"/>
<keyword evidence="8" id="KW-1133">Transmembrane helix</keyword>
<dbReference type="Gene3D" id="1.10.287.130">
    <property type="match status" value="1"/>
</dbReference>